<dbReference type="Proteomes" id="UP000053989">
    <property type="component" value="Unassembled WGS sequence"/>
</dbReference>
<evidence type="ECO:0008006" key="3">
    <source>
        <dbReference type="Google" id="ProtNLM"/>
    </source>
</evidence>
<dbReference type="EMBL" id="KN822144">
    <property type="protein sequence ID" value="KIM54922.1"/>
    <property type="molecule type" value="Genomic_DNA"/>
</dbReference>
<reference evidence="2" key="2">
    <citation type="submission" date="2015-01" db="EMBL/GenBank/DDBJ databases">
        <title>Evolutionary Origins and Diversification of the Mycorrhizal Mutualists.</title>
        <authorList>
            <consortium name="DOE Joint Genome Institute"/>
            <consortium name="Mycorrhizal Genomics Consortium"/>
            <person name="Kohler A."/>
            <person name="Kuo A."/>
            <person name="Nagy L.G."/>
            <person name="Floudas D."/>
            <person name="Copeland A."/>
            <person name="Barry K.W."/>
            <person name="Cichocki N."/>
            <person name="Veneault-Fourrey C."/>
            <person name="LaButti K."/>
            <person name="Lindquist E.A."/>
            <person name="Lipzen A."/>
            <person name="Lundell T."/>
            <person name="Morin E."/>
            <person name="Murat C."/>
            <person name="Riley R."/>
            <person name="Ohm R."/>
            <person name="Sun H."/>
            <person name="Tunlid A."/>
            <person name="Henrissat B."/>
            <person name="Grigoriev I.V."/>
            <person name="Hibbett D.S."/>
            <person name="Martin F."/>
        </authorList>
    </citation>
    <scope>NUCLEOTIDE SEQUENCE [LARGE SCALE GENOMIC DNA]</scope>
    <source>
        <strain evidence="2">Foug A</strain>
    </source>
</reference>
<dbReference type="PANTHER" id="PTHR35179">
    <property type="entry name" value="PROTEIN CBG02620"/>
    <property type="match status" value="1"/>
</dbReference>
<dbReference type="OrthoDB" id="420564at2759"/>
<dbReference type="InParanoid" id="A0A0C2ZQN2"/>
<dbReference type="AlphaFoldDB" id="A0A0C2ZQN2"/>
<dbReference type="HOGENOM" id="CLU_030046_0_1_1"/>
<sequence length="395" mass="44799">MSYHPPKRTTWHPTSAINPDFLLQDLEREVETLSTNATVHPSSTFCLRNFSPIASYSWFEGTSPFIAVPGYPRIWSNAPSRVPADSGLHFVDGHGAHMGHQSPLLPMFAAIDTLHDNFPYQNLDLVTDRNSLRKLLRCIDQQRDRAFRIDVDLVGKTCLFTRREKFLMETINGFSGYGHEYEKAATKSRRGSEGEVSHHRVVTYDFGGLQMLLRYKVDACTESESEDNFLASFSALNIGGQAKSPASQPDSYSHYTNRFGIKVKLTYPRSVVPQSRVIEIKTRSSRNALNWKEAYPQLYLSQTPYLYLARHTDGKFGSVEKIDINDPAMASYAKRAKDAMRKLQLLLVSILTAVRKQGEGKPLSLVYYGGKLKLYKRREGTGKPIEVEISRKFCR</sequence>
<proteinExistence type="predicted"/>
<evidence type="ECO:0000313" key="1">
    <source>
        <dbReference type="EMBL" id="KIM54922.1"/>
    </source>
</evidence>
<dbReference type="PANTHER" id="PTHR35179:SF2">
    <property type="entry name" value="START DOMAIN-CONTAINING PROTEIN"/>
    <property type="match status" value="1"/>
</dbReference>
<reference evidence="1 2" key="1">
    <citation type="submission" date="2014-04" db="EMBL/GenBank/DDBJ databases">
        <authorList>
            <consortium name="DOE Joint Genome Institute"/>
            <person name="Kuo A."/>
            <person name="Kohler A."/>
            <person name="Nagy L.G."/>
            <person name="Floudas D."/>
            <person name="Copeland A."/>
            <person name="Barry K.W."/>
            <person name="Cichocki N."/>
            <person name="Veneault-Fourrey C."/>
            <person name="LaButti K."/>
            <person name="Lindquist E.A."/>
            <person name="Lipzen A."/>
            <person name="Lundell T."/>
            <person name="Morin E."/>
            <person name="Murat C."/>
            <person name="Sun H."/>
            <person name="Tunlid A."/>
            <person name="Henrissat B."/>
            <person name="Grigoriev I.V."/>
            <person name="Hibbett D.S."/>
            <person name="Martin F."/>
            <person name="Nordberg H.P."/>
            <person name="Cantor M.N."/>
            <person name="Hua S.X."/>
        </authorList>
    </citation>
    <scope>NUCLEOTIDE SEQUENCE [LARGE SCALE GENOMIC DNA]</scope>
    <source>
        <strain evidence="1 2">Foug A</strain>
    </source>
</reference>
<accession>A0A0C2ZQN2</accession>
<keyword evidence="2" id="KW-1185">Reference proteome</keyword>
<protein>
    <recommendedName>
        <fullName evidence="3">Decapping nuclease</fullName>
    </recommendedName>
</protein>
<gene>
    <name evidence="1" type="ORF">SCLCIDRAFT_1221530</name>
</gene>
<organism evidence="1 2">
    <name type="scientific">Scleroderma citrinum Foug A</name>
    <dbReference type="NCBI Taxonomy" id="1036808"/>
    <lineage>
        <taxon>Eukaryota</taxon>
        <taxon>Fungi</taxon>
        <taxon>Dikarya</taxon>
        <taxon>Basidiomycota</taxon>
        <taxon>Agaricomycotina</taxon>
        <taxon>Agaricomycetes</taxon>
        <taxon>Agaricomycetidae</taxon>
        <taxon>Boletales</taxon>
        <taxon>Sclerodermatineae</taxon>
        <taxon>Sclerodermataceae</taxon>
        <taxon>Scleroderma</taxon>
    </lineage>
</organism>
<evidence type="ECO:0000313" key="2">
    <source>
        <dbReference type="Proteomes" id="UP000053989"/>
    </source>
</evidence>
<name>A0A0C2ZQN2_9AGAM</name>
<dbReference type="STRING" id="1036808.A0A0C2ZQN2"/>